<evidence type="ECO:0000313" key="5">
    <source>
        <dbReference type="Proteomes" id="UP000536773"/>
    </source>
</evidence>
<evidence type="ECO:0000256" key="1">
    <source>
        <dbReference type="SAM" id="MobiDB-lite"/>
    </source>
</evidence>
<reference evidence="3 5" key="2">
    <citation type="submission" date="2020-04" db="EMBL/GenBank/DDBJ databases">
        <authorList>
            <person name="Hitch T.C.A."/>
            <person name="Wylensek D."/>
            <person name="Clavel T."/>
        </authorList>
    </citation>
    <scope>NUCLEOTIDE SEQUENCE [LARGE SCALE GENOMIC DNA]</scope>
    <source>
        <strain evidence="3 5">WCA-386-APC-2A</strain>
    </source>
</reference>
<feature type="compositionally biased region" description="Basic and acidic residues" evidence="1">
    <location>
        <begin position="142"/>
        <end position="158"/>
    </location>
</feature>
<gene>
    <name evidence="2" type="ORF">C6Y28_03415</name>
    <name evidence="3" type="ORF">HG933_03505</name>
</gene>
<feature type="region of interest" description="Disordered" evidence="1">
    <location>
        <begin position="83"/>
        <end position="158"/>
    </location>
</feature>
<dbReference type="RefSeq" id="WP_027894993.1">
    <property type="nucleotide sequence ID" value="NZ_AP031433.1"/>
</dbReference>
<organism evidence="2 4">
    <name type="scientific">Megasphaera elsdenii</name>
    <dbReference type="NCBI Taxonomy" id="907"/>
    <lineage>
        <taxon>Bacteria</taxon>
        <taxon>Bacillati</taxon>
        <taxon>Bacillota</taxon>
        <taxon>Negativicutes</taxon>
        <taxon>Veillonellales</taxon>
        <taxon>Veillonellaceae</taxon>
        <taxon>Megasphaera</taxon>
    </lineage>
</organism>
<sequence>MKRVLICLILTLACAFGSYMSFMSNDYGPLKHWMAYYKEYKEIQGALDKGNASKAELLAKLKAMYPEKADQIEAQFKAKYGSLKDSAEDAGDTVKSKWDSYTRDDSPSRSRSQSQSQIHNGQSSSRTSQIQNSRSSQNSNHVNDRDHTTDGHDNNRAR</sequence>
<dbReference type="Proteomes" id="UP000536773">
    <property type="component" value="Unassembled WGS sequence"/>
</dbReference>
<reference evidence="2 4" key="1">
    <citation type="journal article" date="2018" name="Genome Announc.">
        <title>Complete genomes of two Megasphaera elsdenii strains, NCIMB 702410 and ATCC 25940.</title>
        <authorList>
            <person name="Hatmaker E.A."/>
            <person name="O'Dell K."/>
            <person name="Riley L.A."/>
            <person name="Klingeman D.M."/>
            <person name="Guss A.M."/>
        </authorList>
    </citation>
    <scope>NUCLEOTIDE SEQUENCE [LARGE SCALE GENOMIC DNA]</scope>
    <source>
        <strain evidence="2 4">NCIMB702410</strain>
    </source>
</reference>
<dbReference type="OrthoDB" id="1625707at2"/>
<dbReference type="EMBL" id="JABBJH010000003">
    <property type="protein sequence ID" value="NMK38456.1"/>
    <property type="molecule type" value="Genomic_DNA"/>
</dbReference>
<evidence type="ECO:0000313" key="2">
    <source>
        <dbReference type="EMBL" id="AVO26740.1"/>
    </source>
</evidence>
<feature type="compositionally biased region" description="Low complexity" evidence="1">
    <location>
        <begin position="109"/>
        <end position="140"/>
    </location>
</feature>
<accession>A0A2S0M5K8</accession>
<dbReference type="Proteomes" id="UP000238358">
    <property type="component" value="Chromosome"/>
</dbReference>
<protein>
    <submittedName>
        <fullName evidence="2">Uncharacterized protein</fullName>
    </submittedName>
</protein>
<feature type="compositionally biased region" description="Basic and acidic residues" evidence="1">
    <location>
        <begin position="92"/>
        <end position="108"/>
    </location>
</feature>
<proteinExistence type="predicted"/>
<dbReference type="EMBL" id="CP027569">
    <property type="protein sequence ID" value="AVO26740.1"/>
    <property type="molecule type" value="Genomic_DNA"/>
</dbReference>
<dbReference type="AlphaFoldDB" id="A0A2S0M5K8"/>
<evidence type="ECO:0000313" key="4">
    <source>
        <dbReference type="Proteomes" id="UP000238358"/>
    </source>
</evidence>
<name>A0A2S0M5K8_MEGEL</name>
<evidence type="ECO:0000313" key="3">
    <source>
        <dbReference type="EMBL" id="NMK38456.1"/>
    </source>
</evidence>